<evidence type="ECO:0000256" key="9">
    <source>
        <dbReference type="HAMAP-Rule" id="MF_00125"/>
    </source>
</evidence>
<evidence type="ECO:0000256" key="5">
    <source>
        <dbReference type="ARBA" id="ARBA00022490"/>
    </source>
</evidence>
<dbReference type="InterPro" id="IPR041715">
    <property type="entry name" value="HisRS-like_core"/>
</dbReference>
<gene>
    <name evidence="9 12" type="primary">hisZ</name>
    <name evidence="12" type="ORF">P6U19_11085</name>
</gene>
<dbReference type="GO" id="GO:0000105">
    <property type="term" value="P:L-histidine biosynthetic process"/>
    <property type="evidence" value="ECO:0007669"/>
    <property type="project" value="UniProtKB-UniRule"/>
</dbReference>
<evidence type="ECO:0000256" key="2">
    <source>
        <dbReference type="ARBA" id="ARBA00004667"/>
    </source>
</evidence>
<feature type="binding site" evidence="10">
    <location>
        <position position="123"/>
    </location>
    <ligand>
        <name>L-histidine</name>
        <dbReference type="ChEBI" id="CHEBI:57595"/>
    </ligand>
</feature>
<keyword evidence="5 9" id="KW-0963">Cytoplasm</keyword>
<comment type="pathway">
    <text evidence="2 9">Amino-acid biosynthesis; L-histidine biosynthesis; L-histidine from 5-phospho-alpha-D-ribose 1-diphosphate: step 1/9.</text>
</comment>
<dbReference type="AlphaFoldDB" id="A0AAJ1NHZ6"/>
<keyword evidence="12" id="KW-0808">Transferase</keyword>
<dbReference type="EMBL" id="JARPRR010000007">
    <property type="protein sequence ID" value="MDG0953134.1"/>
    <property type="molecule type" value="Genomic_DNA"/>
</dbReference>
<comment type="subcellular location">
    <subcellularLocation>
        <location evidence="1 9">Cytoplasm</location>
    </subcellularLocation>
</comment>
<name>A0AAJ1NHZ6_9BACI</name>
<dbReference type="Gene3D" id="3.30.930.10">
    <property type="entry name" value="Bira Bifunctional Protein, Domain 2"/>
    <property type="match status" value="1"/>
</dbReference>
<evidence type="ECO:0000313" key="13">
    <source>
        <dbReference type="Proteomes" id="UP001216801"/>
    </source>
</evidence>
<dbReference type="GO" id="GO:0005737">
    <property type="term" value="C:cytoplasm"/>
    <property type="evidence" value="ECO:0007669"/>
    <property type="project" value="UniProtKB-SubCell"/>
</dbReference>
<dbReference type="InterPro" id="IPR006195">
    <property type="entry name" value="aa-tRNA-synth_II"/>
</dbReference>
<evidence type="ECO:0000256" key="10">
    <source>
        <dbReference type="PIRSR" id="PIRSR001549-1"/>
    </source>
</evidence>
<dbReference type="GO" id="GO:0140096">
    <property type="term" value="F:catalytic activity, acting on a protein"/>
    <property type="evidence" value="ECO:0007669"/>
    <property type="project" value="UniProtKB-ARBA"/>
</dbReference>
<dbReference type="SUPFAM" id="SSF55681">
    <property type="entry name" value="Class II aaRS and biotin synthetases"/>
    <property type="match status" value="1"/>
</dbReference>
<evidence type="ECO:0000256" key="6">
    <source>
        <dbReference type="ARBA" id="ARBA00022605"/>
    </source>
</evidence>
<dbReference type="CDD" id="cd00773">
    <property type="entry name" value="HisRS-like_core"/>
    <property type="match status" value="1"/>
</dbReference>
<dbReference type="GO" id="GO:0016757">
    <property type="term" value="F:glycosyltransferase activity"/>
    <property type="evidence" value="ECO:0007669"/>
    <property type="project" value="UniProtKB-KW"/>
</dbReference>
<accession>A0AAJ1NHZ6</accession>
<comment type="subunit">
    <text evidence="9">Heteromultimer composed of HisG and HisZ subunits.</text>
</comment>
<comment type="miscellaneous">
    <text evidence="9">This function is generally fulfilled by the C-terminal part of HisG, which is missing in some bacteria such as this one.</text>
</comment>
<feature type="domain" description="Aminoacyl-transfer RNA synthetases class-II family profile" evidence="11">
    <location>
        <begin position="22"/>
        <end position="367"/>
    </location>
</feature>
<keyword evidence="6 9" id="KW-0028">Amino-acid biosynthesis</keyword>
<dbReference type="InterPro" id="IPR004517">
    <property type="entry name" value="HisZ"/>
</dbReference>
<keyword evidence="7 9" id="KW-0368">Histidine biosynthesis</keyword>
<sequence length="420" mass="48800">MTKWKRANPNGTRDYLFEECTLIEEVEQKLRRTFLERGYEEIRTPTIEFYDVFAFQSRPIDEEKMYKFFDEKGRIIVLRPDMTIPLARVIGTQRCDTPLKVTYSGNVFRANESLTGKYNEIVQSGIEIIGIDNVRAEIECVISVIQSLQKLKVQSFTIEIGQVQLYKCIVKKLSIHEEEEKALRTYIESKNYAALSNFIREKKLDRCDETVSLLEKLPRLFGNLEVIEEAEKLASSNEMKMAIARVKEIYEAIDKLGYGSYISIDLGMIQHLDYYTGVIFKGYIYEIGEEIVSGGRYDELIGNFGEMLPAVGLAVQVNQIVKALQEQQEPYERKRTDIMIHYELNRLAEAERLRNLLQKDGKKVELSLFSNLNDTFQFARKNQIITVVEAKNESLVEYVWNEKWVVQKEGETSCVTFKLR</sequence>
<dbReference type="GO" id="GO:0004821">
    <property type="term" value="F:histidine-tRNA ligase activity"/>
    <property type="evidence" value="ECO:0007669"/>
    <property type="project" value="TreeGrafter"/>
</dbReference>
<dbReference type="PANTHER" id="PTHR43707">
    <property type="entry name" value="HISTIDYL-TRNA SYNTHETASE"/>
    <property type="match status" value="1"/>
</dbReference>
<dbReference type="GO" id="GO:0006427">
    <property type="term" value="P:histidyl-tRNA aminoacylation"/>
    <property type="evidence" value="ECO:0007669"/>
    <property type="project" value="TreeGrafter"/>
</dbReference>
<dbReference type="HAMAP" id="MF_00125">
    <property type="entry name" value="HisZ"/>
    <property type="match status" value="1"/>
</dbReference>
<dbReference type="Proteomes" id="UP001216801">
    <property type="component" value="Unassembled WGS sequence"/>
</dbReference>
<evidence type="ECO:0000256" key="4">
    <source>
        <dbReference type="ARBA" id="ARBA00020397"/>
    </source>
</evidence>
<feature type="binding site" evidence="10">
    <location>
        <begin position="274"/>
        <end position="275"/>
    </location>
    <ligand>
        <name>L-histidine</name>
        <dbReference type="ChEBI" id="CHEBI:57595"/>
    </ligand>
</feature>
<dbReference type="PIRSF" id="PIRSF001549">
    <property type="entry name" value="His-tRNA_synth"/>
    <property type="match status" value="1"/>
</dbReference>
<evidence type="ECO:0000259" key="11">
    <source>
        <dbReference type="PROSITE" id="PS50862"/>
    </source>
</evidence>
<dbReference type="NCBIfam" id="TIGR00443">
    <property type="entry name" value="hisZ_biosyn_reg"/>
    <property type="match status" value="1"/>
</dbReference>
<feature type="binding site" evidence="10">
    <location>
        <position position="109"/>
    </location>
    <ligand>
        <name>L-histidine</name>
        <dbReference type="ChEBI" id="CHEBI:57595"/>
    </ligand>
</feature>
<dbReference type="NCBIfam" id="NF008938">
    <property type="entry name" value="PRK12292.1-6"/>
    <property type="match status" value="1"/>
</dbReference>
<dbReference type="FunFam" id="3.30.930.10:FF:000060">
    <property type="entry name" value="ATP phosphoribosyltransferase regulatory subunit"/>
    <property type="match status" value="1"/>
</dbReference>
<keyword evidence="12" id="KW-0328">Glycosyltransferase</keyword>
<dbReference type="Pfam" id="PF13393">
    <property type="entry name" value="tRNA-synt_His"/>
    <property type="match status" value="1"/>
</dbReference>
<evidence type="ECO:0000256" key="8">
    <source>
        <dbReference type="ARBA" id="ARBA00025246"/>
    </source>
</evidence>
<dbReference type="PROSITE" id="PS50862">
    <property type="entry name" value="AA_TRNA_LIGASE_II"/>
    <property type="match status" value="1"/>
</dbReference>
<dbReference type="InterPro" id="IPR004516">
    <property type="entry name" value="HisRS/HisZ"/>
</dbReference>
<reference evidence="12" key="1">
    <citation type="submission" date="2023-03" db="EMBL/GenBank/DDBJ databases">
        <title>Genetic diversity of Bacillus cereus sensu lato isolates from Slovenia.</title>
        <authorList>
            <person name="Abdelli M."/>
        </authorList>
    </citation>
    <scope>NUCLEOTIDE SEQUENCE</scope>
    <source>
        <strain evidence="12">SIBC39</strain>
    </source>
</reference>
<dbReference type="InterPro" id="IPR045864">
    <property type="entry name" value="aa-tRNA-synth_II/BPL/LPL"/>
</dbReference>
<comment type="similarity">
    <text evidence="3 9">Belongs to the class-II aminoacyl-tRNA synthetase family. HisZ subfamily.</text>
</comment>
<proteinExistence type="inferred from homology"/>
<evidence type="ECO:0000256" key="1">
    <source>
        <dbReference type="ARBA" id="ARBA00004496"/>
    </source>
</evidence>
<dbReference type="RefSeq" id="WP_070805580.1">
    <property type="nucleotide sequence ID" value="NZ_JARPRP010000006.1"/>
</dbReference>
<feature type="binding site" evidence="10">
    <location>
        <begin position="81"/>
        <end position="83"/>
    </location>
    <ligand>
        <name>L-histidine</name>
        <dbReference type="ChEBI" id="CHEBI:57595"/>
    </ligand>
</feature>
<comment type="function">
    <text evidence="8 9">Required for the first step of histidine biosynthesis. May allow the feedback regulation of ATP phosphoribosyltransferase activity by histidine.</text>
</comment>
<protein>
    <recommendedName>
        <fullName evidence="4 9">ATP phosphoribosyltransferase regulatory subunit</fullName>
    </recommendedName>
</protein>
<evidence type="ECO:0000313" key="12">
    <source>
        <dbReference type="EMBL" id="MDG0953134.1"/>
    </source>
</evidence>
<comment type="caution">
    <text evidence="12">The sequence shown here is derived from an EMBL/GenBank/DDBJ whole genome shotgun (WGS) entry which is preliminary data.</text>
</comment>
<evidence type="ECO:0000256" key="7">
    <source>
        <dbReference type="ARBA" id="ARBA00023102"/>
    </source>
</evidence>
<evidence type="ECO:0000256" key="3">
    <source>
        <dbReference type="ARBA" id="ARBA00005539"/>
    </source>
</evidence>
<feature type="binding site" evidence="10">
    <location>
        <position position="127"/>
    </location>
    <ligand>
        <name>L-histidine</name>
        <dbReference type="ChEBI" id="CHEBI:57595"/>
    </ligand>
</feature>
<organism evidence="12 13">
    <name type="scientific">Bacillus paranthracis</name>
    <dbReference type="NCBI Taxonomy" id="2026186"/>
    <lineage>
        <taxon>Bacteria</taxon>
        <taxon>Bacillati</taxon>
        <taxon>Bacillota</taxon>
        <taxon>Bacilli</taxon>
        <taxon>Bacillales</taxon>
        <taxon>Bacillaceae</taxon>
        <taxon>Bacillus</taxon>
        <taxon>Bacillus cereus group</taxon>
    </lineage>
</organism>
<dbReference type="PANTHER" id="PTHR43707:SF6">
    <property type="entry name" value="ATP PHOSPHORIBOSYLTRANSFERASE REGULATORY SUBUNIT"/>
    <property type="match status" value="1"/>
</dbReference>